<evidence type="ECO:0000256" key="4">
    <source>
        <dbReference type="ARBA" id="ARBA00022821"/>
    </source>
</evidence>
<sequence length="406" mass="46126">MAYNLQTLITILVGILDPDQTRWIVDENNPQLQSLLDKASSLQQLLDKSSLTKIDSPIREVAHQAEDILESHMVDQMLCGSNCVIFTLSTPDLQQVTRELDSVMEQAEKLVEMEDKKMPQEFDPAVDQVLKTVEVDDKMMPSSSSSSSKSVVVGIDEDLMQLKDRLTGERKKLEIVPIVGMGGVGKTTLARKLYEDPSIISHFEYARAWTTISQDYNMPQILKSLLLCITGQECDQHSDDLKDMLYRSLYGRKYLIVLDDIWNTKFWDEIRRYFPDNNNGSRIVITTRESGVANYADSSSTYHQVQLFSKSESWNLLRQLVFGEEDCPRELQDIGRKIANGCSGLPLAISVIGGLLSMIERRIRKINWGKKFGGRGRGLAKVSSREKSIFDCRTQEEWKTQELQNA</sequence>
<dbReference type="InterPro" id="IPR042197">
    <property type="entry name" value="Apaf_helical"/>
</dbReference>
<dbReference type="PANTHER" id="PTHR36766:SF40">
    <property type="entry name" value="DISEASE RESISTANCE PROTEIN RGA3"/>
    <property type="match status" value="1"/>
</dbReference>
<name>A0ABD1I1K3_SALDI</name>
<comment type="similarity">
    <text evidence="1">Belongs to the disease resistance NB-LRR family.</text>
</comment>
<evidence type="ECO:0000256" key="5">
    <source>
        <dbReference type="ARBA" id="ARBA00022840"/>
    </source>
</evidence>
<comment type="caution">
    <text evidence="7">The sequence shown here is derived from an EMBL/GenBank/DDBJ whole genome shotgun (WGS) entry which is preliminary data.</text>
</comment>
<feature type="domain" description="NB-ARC" evidence="6">
    <location>
        <begin position="157"/>
        <end position="326"/>
    </location>
</feature>
<dbReference type="Proteomes" id="UP001567538">
    <property type="component" value="Unassembled WGS sequence"/>
</dbReference>
<dbReference type="GO" id="GO:0005524">
    <property type="term" value="F:ATP binding"/>
    <property type="evidence" value="ECO:0007669"/>
    <property type="project" value="UniProtKB-KW"/>
</dbReference>
<keyword evidence="3" id="KW-0547">Nucleotide-binding</keyword>
<dbReference type="Gene3D" id="1.10.8.430">
    <property type="entry name" value="Helical domain of apoptotic protease-activating factors"/>
    <property type="match status" value="1"/>
</dbReference>
<dbReference type="SUPFAM" id="SSF52540">
    <property type="entry name" value="P-loop containing nucleoside triphosphate hydrolases"/>
    <property type="match status" value="1"/>
</dbReference>
<keyword evidence="2" id="KW-0433">Leucine-rich repeat</keyword>
<dbReference type="GO" id="GO:0006952">
    <property type="term" value="P:defense response"/>
    <property type="evidence" value="ECO:0007669"/>
    <property type="project" value="UniProtKB-KW"/>
</dbReference>
<evidence type="ECO:0000313" key="7">
    <source>
        <dbReference type="EMBL" id="KAL1561191.1"/>
    </source>
</evidence>
<proteinExistence type="inferred from homology"/>
<keyword evidence="5" id="KW-0067">ATP-binding</keyword>
<dbReference type="PANTHER" id="PTHR36766">
    <property type="entry name" value="PLANT BROAD-SPECTRUM MILDEW RESISTANCE PROTEIN RPW8"/>
    <property type="match status" value="1"/>
</dbReference>
<dbReference type="InterPro" id="IPR002182">
    <property type="entry name" value="NB-ARC"/>
</dbReference>
<dbReference type="PRINTS" id="PR00364">
    <property type="entry name" value="DISEASERSIST"/>
</dbReference>
<organism evidence="7 8">
    <name type="scientific">Salvia divinorum</name>
    <name type="common">Maria pastora</name>
    <name type="synonym">Diviner's sage</name>
    <dbReference type="NCBI Taxonomy" id="28513"/>
    <lineage>
        <taxon>Eukaryota</taxon>
        <taxon>Viridiplantae</taxon>
        <taxon>Streptophyta</taxon>
        <taxon>Embryophyta</taxon>
        <taxon>Tracheophyta</taxon>
        <taxon>Spermatophyta</taxon>
        <taxon>Magnoliopsida</taxon>
        <taxon>eudicotyledons</taxon>
        <taxon>Gunneridae</taxon>
        <taxon>Pentapetalae</taxon>
        <taxon>asterids</taxon>
        <taxon>lamiids</taxon>
        <taxon>Lamiales</taxon>
        <taxon>Lamiaceae</taxon>
        <taxon>Nepetoideae</taxon>
        <taxon>Mentheae</taxon>
        <taxon>Salviinae</taxon>
        <taxon>Salvia</taxon>
        <taxon>Salvia subgen. Calosphace</taxon>
    </lineage>
</organism>
<dbReference type="Gene3D" id="1.20.5.4130">
    <property type="match status" value="1"/>
</dbReference>
<evidence type="ECO:0000259" key="6">
    <source>
        <dbReference type="Pfam" id="PF00931"/>
    </source>
</evidence>
<reference evidence="7 8" key="1">
    <citation type="submission" date="2024-06" db="EMBL/GenBank/DDBJ databases">
        <title>A chromosome level genome sequence of Diviner's sage (Salvia divinorum).</title>
        <authorList>
            <person name="Ford S.A."/>
            <person name="Ro D.-K."/>
            <person name="Ness R.W."/>
            <person name="Phillips M.A."/>
        </authorList>
    </citation>
    <scope>NUCLEOTIDE SEQUENCE [LARGE SCALE GENOMIC DNA]</scope>
    <source>
        <strain evidence="7">SAF-2024a</strain>
        <tissue evidence="7">Leaf</tissue>
    </source>
</reference>
<gene>
    <name evidence="7" type="ORF">AAHA92_03928</name>
</gene>
<protein>
    <submittedName>
        <fullName evidence="7">Late blight resistance protein R1A-3</fullName>
    </submittedName>
</protein>
<dbReference type="EMBL" id="JBEAFC010000003">
    <property type="protein sequence ID" value="KAL1561191.1"/>
    <property type="molecule type" value="Genomic_DNA"/>
</dbReference>
<keyword evidence="4" id="KW-0611">Plant defense</keyword>
<dbReference type="FunFam" id="3.40.50.300:FF:001091">
    <property type="entry name" value="Probable disease resistance protein At1g61300"/>
    <property type="match status" value="1"/>
</dbReference>
<evidence type="ECO:0000256" key="2">
    <source>
        <dbReference type="ARBA" id="ARBA00022614"/>
    </source>
</evidence>
<dbReference type="AlphaFoldDB" id="A0ABD1I1K3"/>
<accession>A0ABD1I1K3</accession>
<evidence type="ECO:0000313" key="8">
    <source>
        <dbReference type="Proteomes" id="UP001567538"/>
    </source>
</evidence>
<dbReference type="Pfam" id="PF00931">
    <property type="entry name" value="NB-ARC"/>
    <property type="match status" value="1"/>
</dbReference>
<evidence type="ECO:0000256" key="1">
    <source>
        <dbReference type="ARBA" id="ARBA00008894"/>
    </source>
</evidence>
<evidence type="ECO:0000256" key="3">
    <source>
        <dbReference type="ARBA" id="ARBA00022741"/>
    </source>
</evidence>
<dbReference type="Gene3D" id="3.40.50.300">
    <property type="entry name" value="P-loop containing nucleotide triphosphate hydrolases"/>
    <property type="match status" value="1"/>
</dbReference>
<keyword evidence="8" id="KW-1185">Reference proteome</keyword>
<dbReference type="InterPro" id="IPR027417">
    <property type="entry name" value="P-loop_NTPase"/>
</dbReference>